<dbReference type="PANTHER" id="PTHR32347:SF23">
    <property type="entry name" value="BLL5650 PROTEIN"/>
    <property type="match status" value="1"/>
</dbReference>
<gene>
    <name evidence="6" type="ORF">ACFPUZ_11215</name>
</gene>
<evidence type="ECO:0000259" key="4">
    <source>
        <dbReference type="Pfam" id="PF25917"/>
    </source>
</evidence>
<evidence type="ECO:0000256" key="2">
    <source>
        <dbReference type="ARBA" id="ARBA00023054"/>
    </source>
</evidence>
<evidence type="ECO:0000256" key="3">
    <source>
        <dbReference type="SAM" id="Phobius"/>
    </source>
</evidence>
<dbReference type="InterPro" id="IPR058636">
    <property type="entry name" value="Beta-barrel_YknX"/>
</dbReference>
<feature type="domain" description="Multidrug resistance protein MdtA-like barrel-sandwich hybrid" evidence="4">
    <location>
        <begin position="68"/>
        <end position="349"/>
    </location>
</feature>
<keyword evidence="3" id="KW-0472">Membrane</keyword>
<dbReference type="EMBL" id="JBHSQE010000009">
    <property type="protein sequence ID" value="MFC6147369.1"/>
    <property type="molecule type" value="Genomic_DNA"/>
</dbReference>
<evidence type="ECO:0000256" key="1">
    <source>
        <dbReference type="ARBA" id="ARBA00004196"/>
    </source>
</evidence>
<dbReference type="RefSeq" id="WP_377001983.1">
    <property type="nucleotide sequence ID" value="NZ_JBHSQE010000009.1"/>
</dbReference>
<keyword evidence="3" id="KW-1133">Transmembrane helix</keyword>
<accession>A0ABW1QFD9</accession>
<feature type="domain" description="YknX-like beta-barrel" evidence="5">
    <location>
        <begin position="364"/>
        <end position="444"/>
    </location>
</feature>
<name>A0ABW1QFD9_9CORY</name>
<dbReference type="Gene3D" id="2.40.30.170">
    <property type="match status" value="1"/>
</dbReference>
<dbReference type="InterPro" id="IPR050465">
    <property type="entry name" value="UPF0194_transport"/>
</dbReference>
<reference evidence="7" key="1">
    <citation type="journal article" date="2019" name="Int. J. Syst. Evol. Microbiol.">
        <title>The Global Catalogue of Microorganisms (GCM) 10K type strain sequencing project: providing services to taxonomists for standard genome sequencing and annotation.</title>
        <authorList>
            <consortium name="The Broad Institute Genomics Platform"/>
            <consortium name="The Broad Institute Genome Sequencing Center for Infectious Disease"/>
            <person name="Wu L."/>
            <person name="Ma J."/>
        </authorList>
    </citation>
    <scope>NUCLEOTIDE SEQUENCE [LARGE SCALE GENOMIC DNA]</scope>
    <source>
        <strain evidence="7">CCUG 51943</strain>
    </source>
</reference>
<proteinExistence type="predicted"/>
<evidence type="ECO:0000259" key="5">
    <source>
        <dbReference type="Pfam" id="PF25990"/>
    </source>
</evidence>
<keyword evidence="3" id="KW-0812">Transmembrane</keyword>
<dbReference type="InterPro" id="IPR058625">
    <property type="entry name" value="MdtA-like_BSH"/>
</dbReference>
<dbReference type="Gene3D" id="2.40.50.100">
    <property type="match status" value="1"/>
</dbReference>
<dbReference type="Gene3D" id="1.10.287.470">
    <property type="entry name" value="Helix hairpin bin"/>
    <property type="match status" value="1"/>
</dbReference>
<dbReference type="Proteomes" id="UP001596244">
    <property type="component" value="Unassembled WGS sequence"/>
</dbReference>
<feature type="transmembrane region" description="Helical" evidence="3">
    <location>
        <begin position="12"/>
        <end position="32"/>
    </location>
</feature>
<evidence type="ECO:0000313" key="6">
    <source>
        <dbReference type="EMBL" id="MFC6147369.1"/>
    </source>
</evidence>
<dbReference type="Gene3D" id="2.40.420.20">
    <property type="match status" value="1"/>
</dbReference>
<organism evidence="6 7">
    <name type="scientific">Corynebacterium nasicanis</name>
    <dbReference type="NCBI Taxonomy" id="1448267"/>
    <lineage>
        <taxon>Bacteria</taxon>
        <taxon>Bacillati</taxon>
        <taxon>Actinomycetota</taxon>
        <taxon>Actinomycetes</taxon>
        <taxon>Mycobacteriales</taxon>
        <taxon>Corynebacteriaceae</taxon>
        <taxon>Corynebacterium</taxon>
    </lineage>
</organism>
<keyword evidence="7" id="KW-1185">Reference proteome</keyword>
<protein>
    <submittedName>
        <fullName evidence="6">Efflux RND transporter periplasmic adaptor subunit</fullName>
    </submittedName>
</protein>
<comment type="subcellular location">
    <subcellularLocation>
        <location evidence="1">Cell envelope</location>
    </subcellularLocation>
</comment>
<sequence length="526" mass="55175">MKSFPLLSDRRVLIALAVVVCLAVAGGAWALLRSGSERSIPASEYTELSPKEVVAKVPVTATLESRHQVALTTHLSGAVKTVHVRVGDRVQEGQVLAEIDISGVQKEIDTQLAQQMTTDAANLSAVESARLQHQQLQESVDQGLHPQITAAEATLRQAESQYGEAEQVFVDKRGNLEQGADADVHAQAAAVDTARRNVFTAAVEAARAGMATVNAALGPEADTITPVLAEVESDQRYAGAQRNLTTAQENYEITLRRINQDLATQQRAVAQAFAAKTEAAVALEATRLGVQQQLASNATAVEQARRGLAAAQSAAGQSVSRLQVDVNAREARAPMSGVVTAVGAKEGTAAAGPLATIADPGRLVLKANVKELEAGRVSVGDEVSFTTPATGTREFRGRVLTVSPVAAAAPAETAGQTPRPEFPVEIEVTGDLNDLRIGGSAKAQIITEKEQKALAVPREALIDDNGKHSVLVLRPAGGKHEVTKVPVTIGILTDFEATVTGVKAGELVLKQAANHRDSVGQQVRVG</sequence>
<evidence type="ECO:0000313" key="7">
    <source>
        <dbReference type="Proteomes" id="UP001596244"/>
    </source>
</evidence>
<keyword evidence="2" id="KW-0175">Coiled coil</keyword>
<comment type="caution">
    <text evidence="6">The sequence shown here is derived from an EMBL/GenBank/DDBJ whole genome shotgun (WGS) entry which is preliminary data.</text>
</comment>
<dbReference type="Pfam" id="PF25990">
    <property type="entry name" value="Beta-barrel_YknX"/>
    <property type="match status" value="1"/>
</dbReference>
<dbReference type="PANTHER" id="PTHR32347">
    <property type="entry name" value="EFFLUX SYSTEM COMPONENT YKNX-RELATED"/>
    <property type="match status" value="1"/>
</dbReference>
<dbReference type="Pfam" id="PF25917">
    <property type="entry name" value="BSH_RND"/>
    <property type="match status" value="1"/>
</dbReference>